<keyword evidence="1" id="KW-0547">Nucleotide-binding</keyword>
<evidence type="ECO:0000256" key="3">
    <source>
        <dbReference type="SAM" id="MobiDB-lite"/>
    </source>
</evidence>
<dbReference type="Proteomes" id="UP000027222">
    <property type="component" value="Unassembled WGS sequence"/>
</dbReference>
<dbReference type="STRING" id="685588.A0A067SW93"/>
<evidence type="ECO:0000313" key="5">
    <source>
        <dbReference type="Proteomes" id="UP000027222"/>
    </source>
</evidence>
<evidence type="ECO:0000313" key="4">
    <source>
        <dbReference type="EMBL" id="KDR71023.1"/>
    </source>
</evidence>
<dbReference type="Pfam" id="PF00012">
    <property type="entry name" value="HSP70"/>
    <property type="match status" value="1"/>
</dbReference>
<name>A0A067SW93_GALM3</name>
<evidence type="ECO:0000256" key="2">
    <source>
        <dbReference type="ARBA" id="ARBA00022840"/>
    </source>
</evidence>
<keyword evidence="5" id="KW-1185">Reference proteome</keyword>
<dbReference type="Gene3D" id="2.60.34.10">
    <property type="entry name" value="Substrate Binding Domain Of DNAk, Chain A, domain 1"/>
    <property type="match status" value="1"/>
</dbReference>
<dbReference type="SUPFAM" id="SSF100920">
    <property type="entry name" value="Heat shock protein 70kD (HSP70), peptide-binding domain"/>
    <property type="match status" value="1"/>
</dbReference>
<dbReference type="HOGENOM" id="CLU_1695594_0_0_1"/>
<dbReference type="EMBL" id="KL142394">
    <property type="protein sequence ID" value="KDR71023.1"/>
    <property type="molecule type" value="Genomic_DNA"/>
</dbReference>
<organism evidence="4 5">
    <name type="scientific">Galerina marginata (strain CBS 339.88)</name>
    <dbReference type="NCBI Taxonomy" id="685588"/>
    <lineage>
        <taxon>Eukaryota</taxon>
        <taxon>Fungi</taxon>
        <taxon>Dikarya</taxon>
        <taxon>Basidiomycota</taxon>
        <taxon>Agaricomycotina</taxon>
        <taxon>Agaricomycetes</taxon>
        <taxon>Agaricomycetidae</taxon>
        <taxon>Agaricales</taxon>
        <taxon>Agaricineae</taxon>
        <taxon>Strophariaceae</taxon>
        <taxon>Galerina</taxon>
    </lineage>
</organism>
<dbReference type="OrthoDB" id="3037214at2759"/>
<accession>A0A067SW93</accession>
<dbReference type="InterPro" id="IPR013126">
    <property type="entry name" value="Hsp_70_fam"/>
</dbReference>
<reference evidence="5" key="1">
    <citation type="journal article" date="2014" name="Proc. Natl. Acad. Sci. U.S.A.">
        <title>Extensive sampling of basidiomycete genomes demonstrates inadequacy of the white-rot/brown-rot paradigm for wood decay fungi.</title>
        <authorList>
            <person name="Riley R."/>
            <person name="Salamov A.A."/>
            <person name="Brown D.W."/>
            <person name="Nagy L.G."/>
            <person name="Floudas D."/>
            <person name="Held B.W."/>
            <person name="Levasseur A."/>
            <person name="Lombard V."/>
            <person name="Morin E."/>
            <person name="Otillar R."/>
            <person name="Lindquist E.A."/>
            <person name="Sun H."/>
            <person name="LaButti K.M."/>
            <person name="Schmutz J."/>
            <person name="Jabbour D."/>
            <person name="Luo H."/>
            <person name="Baker S.E."/>
            <person name="Pisabarro A.G."/>
            <person name="Walton J.D."/>
            <person name="Blanchette R.A."/>
            <person name="Henrissat B."/>
            <person name="Martin F."/>
            <person name="Cullen D."/>
            <person name="Hibbett D.S."/>
            <person name="Grigoriev I.V."/>
        </authorList>
    </citation>
    <scope>NUCLEOTIDE SEQUENCE [LARGE SCALE GENOMIC DNA]</scope>
    <source>
        <strain evidence="5">CBS 339.88</strain>
    </source>
</reference>
<dbReference type="AlphaFoldDB" id="A0A067SW93"/>
<dbReference type="GO" id="GO:0140662">
    <property type="term" value="F:ATP-dependent protein folding chaperone"/>
    <property type="evidence" value="ECO:0007669"/>
    <property type="project" value="InterPro"/>
</dbReference>
<dbReference type="InterPro" id="IPR029047">
    <property type="entry name" value="HSP70_peptide-bd_sf"/>
</dbReference>
<feature type="region of interest" description="Disordered" evidence="3">
    <location>
        <begin position="135"/>
        <end position="155"/>
    </location>
</feature>
<proteinExistence type="predicted"/>
<dbReference type="GO" id="GO:0005524">
    <property type="term" value="F:ATP binding"/>
    <property type="evidence" value="ECO:0007669"/>
    <property type="project" value="UniProtKB-KW"/>
</dbReference>
<gene>
    <name evidence="4" type="ORF">GALMADRAFT_144108</name>
</gene>
<keyword evidence="2" id="KW-0067">ATP-binding</keyword>
<sequence>MAHVSQYLSTTAGASRSLLRTCQVTIADFFEANCRPTQEALGASIESNSPIAISKGVNVDEAIAIGAAIRRIETFGGIMFRLISRNATIPTRKSHVFSTVADSQTAVQIKVYQGLRELSIGNHNQHRHWYFHETRAAETSTDESLPQPEKEKKIK</sequence>
<evidence type="ECO:0000256" key="1">
    <source>
        <dbReference type="ARBA" id="ARBA00022741"/>
    </source>
</evidence>
<protein>
    <submittedName>
        <fullName evidence="4">Uncharacterized protein</fullName>
    </submittedName>
</protein>